<dbReference type="PROSITE" id="PS50931">
    <property type="entry name" value="HTH_LYSR"/>
    <property type="match status" value="1"/>
</dbReference>
<dbReference type="PANTHER" id="PTHR30419:SF8">
    <property type="entry name" value="NITROGEN ASSIMILATION TRANSCRIPTIONAL ACTIVATOR-RELATED"/>
    <property type="match status" value="1"/>
</dbReference>
<evidence type="ECO:0000313" key="6">
    <source>
        <dbReference type="EMBL" id="QKH39481.1"/>
    </source>
</evidence>
<protein>
    <submittedName>
        <fullName evidence="6">LysR family transcriptional regulator</fullName>
    </submittedName>
</protein>
<dbReference type="Pfam" id="PF03466">
    <property type="entry name" value="LysR_substrate"/>
    <property type="match status" value="1"/>
</dbReference>
<keyword evidence="3" id="KW-0238">DNA-binding</keyword>
<keyword evidence="4" id="KW-0804">Transcription</keyword>
<dbReference type="GO" id="GO:0003677">
    <property type="term" value="F:DNA binding"/>
    <property type="evidence" value="ECO:0007669"/>
    <property type="project" value="UniProtKB-KW"/>
</dbReference>
<dbReference type="SUPFAM" id="SSF53850">
    <property type="entry name" value="Periplasmic binding protein-like II"/>
    <property type="match status" value="1"/>
</dbReference>
<proteinExistence type="inferred from homology"/>
<sequence>MSAYPQPQGSSKLLSRLRLKQFELIKGVSEGLSFRQLADQMALSQPAISKMAREMEETLGAAVFERRRDGVALTAFGQSLTHDARLIVNKLARLESELTELRRNPIRTLRAGAPSYTGMSLLSRPVALIAARHQQAHLEIIDGIAARLFDMLMAAELDFVIGSLPERNLTDEEAALLHVEVLYPDELRFVAHPDTIQAGKPVPIEDLLQYSWVMPSKDSLVRNALRTALLKQGLPVPPATVESSPPFIGAVVAEQPGFVGVLRSDSAAYLARRLNLSLLDVSPRIPLPPVALVRLRDSEPSGLAIEMLALVRESVQTLFRD</sequence>
<organism evidence="6 7">
    <name type="scientific">Achromobacter pestifer</name>
    <dbReference type="NCBI Taxonomy" id="1353889"/>
    <lineage>
        <taxon>Bacteria</taxon>
        <taxon>Pseudomonadati</taxon>
        <taxon>Pseudomonadota</taxon>
        <taxon>Betaproteobacteria</taxon>
        <taxon>Burkholderiales</taxon>
        <taxon>Alcaligenaceae</taxon>
        <taxon>Achromobacter</taxon>
    </lineage>
</organism>
<evidence type="ECO:0000259" key="5">
    <source>
        <dbReference type="PROSITE" id="PS50931"/>
    </source>
</evidence>
<dbReference type="KEGG" id="apes:FOC84_32910"/>
<gene>
    <name evidence="6" type="ORF">FOC84_32910</name>
</gene>
<dbReference type="PANTHER" id="PTHR30419">
    <property type="entry name" value="HTH-TYPE TRANSCRIPTIONAL REGULATOR YBHD"/>
    <property type="match status" value="1"/>
</dbReference>
<dbReference type="GO" id="GO:0005829">
    <property type="term" value="C:cytosol"/>
    <property type="evidence" value="ECO:0007669"/>
    <property type="project" value="TreeGrafter"/>
</dbReference>
<dbReference type="EMBL" id="CP053985">
    <property type="protein sequence ID" value="QKH39481.1"/>
    <property type="molecule type" value="Genomic_DNA"/>
</dbReference>
<dbReference type="InterPro" id="IPR005119">
    <property type="entry name" value="LysR_subst-bd"/>
</dbReference>
<keyword evidence="7" id="KW-1185">Reference proteome</keyword>
<dbReference type="Gene3D" id="1.10.10.10">
    <property type="entry name" value="Winged helix-like DNA-binding domain superfamily/Winged helix DNA-binding domain"/>
    <property type="match status" value="1"/>
</dbReference>
<dbReference type="Proteomes" id="UP000500970">
    <property type="component" value="Chromosome"/>
</dbReference>
<evidence type="ECO:0000256" key="1">
    <source>
        <dbReference type="ARBA" id="ARBA00009437"/>
    </source>
</evidence>
<dbReference type="InterPro" id="IPR036390">
    <property type="entry name" value="WH_DNA-bd_sf"/>
</dbReference>
<feature type="domain" description="HTH lysR-type" evidence="5">
    <location>
        <begin position="17"/>
        <end position="74"/>
    </location>
</feature>
<accession>A0A7D4IDC8</accession>
<dbReference type="Gene3D" id="3.40.190.290">
    <property type="match status" value="1"/>
</dbReference>
<evidence type="ECO:0000313" key="7">
    <source>
        <dbReference type="Proteomes" id="UP000500970"/>
    </source>
</evidence>
<comment type="similarity">
    <text evidence="1">Belongs to the LysR transcriptional regulatory family.</text>
</comment>
<dbReference type="AlphaFoldDB" id="A0A7D4IDC8"/>
<keyword evidence="2" id="KW-0805">Transcription regulation</keyword>
<dbReference type="InterPro" id="IPR036388">
    <property type="entry name" value="WH-like_DNA-bd_sf"/>
</dbReference>
<name>A0A7D4IDC8_9BURK</name>
<dbReference type="GO" id="GO:0003700">
    <property type="term" value="F:DNA-binding transcription factor activity"/>
    <property type="evidence" value="ECO:0007669"/>
    <property type="project" value="InterPro"/>
</dbReference>
<dbReference type="SUPFAM" id="SSF46785">
    <property type="entry name" value="Winged helix' DNA-binding domain"/>
    <property type="match status" value="1"/>
</dbReference>
<evidence type="ECO:0000256" key="2">
    <source>
        <dbReference type="ARBA" id="ARBA00023015"/>
    </source>
</evidence>
<dbReference type="CDD" id="cd05466">
    <property type="entry name" value="PBP2_LTTR_substrate"/>
    <property type="match status" value="1"/>
</dbReference>
<evidence type="ECO:0000256" key="4">
    <source>
        <dbReference type="ARBA" id="ARBA00023163"/>
    </source>
</evidence>
<dbReference type="RefSeq" id="WP_173149753.1">
    <property type="nucleotide sequence ID" value="NZ_CP053985.1"/>
</dbReference>
<dbReference type="PRINTS" id="PR00039">
    <property type="entry name" value="HTHLYSR"/>
</dbReference>
<dbReference type="InterPro" id="IPR000847">
    <property type="entry name" value="LysR_HTH_N"/>
</dbReference>
<reference evidence="6 7" key="1">
    <citation type="submission" date="2020-05" db="EMBL/GenBank/DDBJ databases">
        <title>FDA dAtabase for Regulatory Grade micrObial Sequences (FDA-ARGOS): Supporting development and validation of Infectious Disease Dx tests.</title>
        <authorList>
            <person name="Sproer C."/>
            <person name="Gronow S."/>
            <person name="Severitt S."/>
            <person name="Schroder I."/>
            <person name="Tallon L."/>
            <person name="Sadzewicz L."/>
            <person name="Zhao X."/>
            <person name="Vavikolanu K."/>
            <person name="Mehta A."/>
            <person name="Aluvathingal J."/>
            <person name="Nadendla S."/>
            <person name="Myers T."/>
            <person name="Yan Y."/>
            <person name="Sichtig H."/>
        </authorList>
    </citation>
    <scope>NUCLEOTIDE SEQUENCE [LARGE SCALE GENOMIC DNA]</scope>
    <source>
        <strain evidence="6 7">FDAARGOS_790</strain>
    </source>
</reference>
<evidence type="ECO:0000256" key="3">
    <source>
        <dbReference type="ARBA" id="ARBA00023125"/>
    </source>
</evidence>
<dbReference type="Pfam" id="PF00126">
    <property type="entry name" value="HTH_1"/>
    <property type="match status" value="1"/>
</dbReference>
<dbReference type="InterPro" id="IPR050950">
    <property type="entry name" value="HTH-type_LysR_regulators"/>
</dbReference>